<dbReference type="RefSeq" id="WP_046222338.1">
    <property type="nucleotide sequence ID" value="NZ_JWYV01000024.1"/>
</dbReference>
<evidence type="ECO:0000256" key="1">
    <source>
        <dbReference type="SAM" id="MobiDB-lite"/>
    </source>
</evidence>
<dbReference type="InterPro" id="IPR014161">
    <property type="entry name" value="Tol-Pal_TolA"/>
</dbReference>
<dbReference type="GO" id="GO:0016020">
    <property type="term" value="C:membrane"/>
    <property type="evidence" value="ECO:0007669"/>
    <property type="project" value="InterPro"/>
</dbReference>
<dbReference type="STRING" id="265726.KY46_19895"/>
<dbReference type="OrthoDB" id="6194496at2"/>
<dbReference type="Proteomes" id="UP000033633">
    <property type="component" value="Unassembled WGS sequence"/>
</dbReference>
<dbReference type="PATRIC" id="fig|265726.11.peg.2781"/>
<sequence>MKKNNYTVAIIISLFFHAVLIAALIWGTDFTMSKPKPQGSTIQAVVVDPALVNQQARQFREQRDAAKKAEQERLERLERQAAALEQQRQAEEERIRKLRADKLQAEKAAREADAERERISREKEKAAEAKRQADEQAKLAREEAKKAEAERQAKLKAKQEAEEATRKAELARQQKIEEQKRAEEAARQAEADRQAKVAAKKKAEEEARKAEAARKEAERKAKEAKALQRQQEAALNDMFAGLEAETEQRGSAKGQFIADETARYGEIYKQMIQQNLLFEQNFSGKECNLQMRLSVSGLLLDVSDVGGDTGLCRAAKAAVVKVSQFPMPEDPAVVEKLRSIRLTVKPVS</sequence>
<dbReference type="GO" id="GO:0019534">
    <property type="term" value="F:toxin transmembrane transporter activity"/>
    <property type="evidence" value="ECO:0007669"/>
    <property type="project" value="InterPro"/>
</dbReference>
<feature type="region of interest" description="Disordered" evidence="1">
    <location>
        <begin position="104"/>
        <end position="229"/>
    </location>
</feature>
<keyword evidence="4" id="KW-1185">Reference proteome</keyword>
<comment type="caution">
    <text evidence="3">The sequence shown here is derived from an EMBL/GenBank/DDBJ whole genome shotgun (WGS) entry which is preliminary data.</text>
</comment>
<name>A0A0F5V8V7_9GAMM</name>
<dbReference type="GO" id="GO:0043213">
    <property type="term" value="P:bacteriocin transport"/>
    <property type="evidence" value="ECO:0007669"/>
    <property type="project" value="InterPro"/>
</dbReference>
<proteinExistence type="predicted"/>
<feature type="transmembrane region" description="Helical" evidence="2">
    <location>
        <begin position="6"/>
        <end position="26"/>
    </location>
</feature>
<keyword evidence="2" id="KW-0472">Membrane</keyword>
<organism evidence="3 4">
    <name type="scientific">Photobacterium halotolerans</name>
    <dbReference type="NCBI Taxonomy" id="265726"/>
    <lineage>
        <taxon>Bacteria</taxon>
        <taxon>Pseudomonadati</taxon>
        <taxon>Pseudomonadota</taxon>
        <taxon>Gammaproteobacteria</taxon>
        <taxon>Vibrionales</taxon>
        <taxon>Vibrionaceae</taxon>
        <taxon>Photobacterium</taxon>
    </lineage>
</organism>
<evidence type="ECO:0000313" key="4">
    <source>
        <dbReference type="Proteomes" id="UP000033633"/>
    </source>
</evidence>
<dbReference type="Gene3D" id="3.30.1150.10">
    <property type="match status" value="1"/>
</dbReference>
<dbReference type="NCBIfam" id="TIGR02794">
    <property type="entry name" value="tolA_full"/>
    <property type="match status" value="1"/>
</dbReference>
<dbReference type="Pfam" id="PF06519">
    <property type="entry name" value="TolA"/>
    <property type="match status" value="1"/>
</dbReference>
<keyword evidence="2" id="KW-1133">Transmembrane helix</keyword>
<evidence type="ECO:0000256" key="2">
    <source>
        <dbReference type="SAM" id="Phobius"/>
    </source>
</evidence>
<protein>
    <submittedName>
        <fullName evidence="3">TolA</fullName>
    </submittedName>
</protein>
<accession>A0A0F5V8V7</accession>
<dbReference type="SUPFAM" id="SSF74653">
    <property type="entry name" value="TolA/TonB C-terminal domain"/>
    <property type="match status" value="1"/>
</dbReference>
<dbReference type="EMBL" id="JWYV01000024">
    <property type="protein sequence ID" value="KKC98196.1"/>
    <property type="molecule type" value="Genomic_DNA"/>
</dbReference>
<dbReference type="AlphaFoldDB" id="A0A0F5V8V7"/>
<feature type="compositionally biased region" description="Basic and acidic residues" evidence="1">
    <location>
        <begin position="104"/>
        <end position="226"/>
    </location>
</feature>
<reference evidence="3 4" key="1">
    <citation type="submission" date="2014-12" db="EMBL/GenBank/DDBJ databases">
        <title>Mercury Reductase activity and rhizosphere competence traits in the genome of root associated Photobacterium halotolerans MELD1.</title>
        <authorList>
            <person name="Mathew D.C."/>
            <person name="Huang C.-C."/>
        </authorList>
    </citation>
    <scope>NUCLEOTIDE SEQUENCE [LARGE SCALE GENOMIC DNA]</scope>
    <source>
        <strain evidence="3 4">MELD1</strain>
    </source>
</reference>
<keyword evidence="2" id="KW-0812">Transmembrane</keyword>
<evidence type="ECO:0000313" key="3">
    <source>
        <dbReference type="EMBL" id="KKC98196.1"/>
    </source>
</evidence>
<gene>
    <name evidence="3" type="ORF">KY46_19895</name>
</gene>